<dbReference type="InterPro" id="IPR000711">
    <property type="entry name" value="ATPase_OSCP/dsu"/>
</dbReference>
<dbReference type="Pfam" id="PF00213">
    <property type="entry name" value="OSCP"/>
    <property type="match status" value="1"/>
</dbReference>
<keyword evidence="3 8" id="KW-0375">Hydrogen ion transport</keyword>
<dbReference type="GO" id="GO:0045259">
    <property type="term" value="C:proton-transporting ATP synthase complex"/>
    <property type="evidence" value="ECO:0007669"/>
    <property type="project" value="UniProtKB-KW"/>
</dbReference>
<evidence type="ECO:0000313" key="9">
    <source>
        <dbReference type="EMBL" id="SDE08613.1"/>
    </source>
</evidence>
<dbReference type="SUPFAM" id="SSF47928">
    <property type="entry name" value="N-terminal domain of the delta subunit of the F1F0-ATP synthase"/>
    <property type="match status" value="1"/>
</dbReference>
<dbReference type="STRING" id="637679.GCA_001550055_01811"/>
<evidence type="ECO:0000256" key="2">
    <source>
        <dbReference type="ARBA" id="ARBA00022448"/>
    </source>
</evidence>
<proteinExistence type="inferred from homology"/>
<sequence length="186" mass="19680">MTSHKAIVSGISGRYAVALFELALESKALEAVESDLSTLKAMLDESADLRDLVSSPLYSRDQQTAAIEAVAKAAKLGDLTVKFLGVLAANRRLGALGSTIAAFEKLIAHHRGEVRASVVSARKLTKTQLGNLEKKLKLAVGQDILIDASVDESLLGGLTVKVGSRLIDDSLKTKLDNLAIAMKGVQ</sequence>
<keyword evidence="10" id="KW-1185">Reference proteome</keyword>
<evidence type="ECO:0000313" key="10">
    <source>
        <dbReference type="Proteomes" id="UP000183685"/>
    </source>
</evidence>
<dbReference type="RefSeq" id="WP_068304076.1">
    <property type="nucleotide sequence ID" value="NZ_DAIOMO010000004.1"/>
</dbReference>
<evidence type="ECO:0000256" key="5">
    <source>
        <dbReference type="ARBA" id="ARBA00023136"/>
    </source>
</evidence>
<evidence type="ECO:0000256" key="4">
    <source>
        <dbReference type="ARBA" id="ARBA00023065"/>
    </source>
</evidence>
<keyword evidence="4 8" id="KW-0406">Ion transport</keyword>
<keyword evidence="2 8" id="KW-0813">Transport</keyword>
<name>A0A1G7A1V3_9PROT</name>
<dbReference type="OrthoDB" id="9796185at2"/>
<reference evidence="9 10" key="1">
    <citation type="submission" date="2016-10" db="EMBL/GenBank/DDBJ databases">
        <authorList>
            <person name="de Groot N.N."/>
        </authorList>
    </citation>
    <scope>NUCLEOTIDE SEQUENCE [LARGE SCALE GENOMIC DNA]</scope>
    <source>
        <strain evidence="9 10">CGMCC 1.9109</strain>
    </source>
</reference>
<comment type="function">
    <text evidence="8">This protein is part of the stalk that links CF(0) to CF(1). It either transmits conformational changes from CF(0) to CF(1) or is implicated in proton conduction.</text>
</comment>
<comment type="similarity">
    <text evidence="8">Belongs to the ATPase delta chain family.</text>
</comment>
<dbReference type="HAMAP" id="MF_01416">
    <property type="entry name" value="ATP_synth_delta_bact"/>
    <property type="match status" value="1"/>
</dbReference>
<dbReference type="AlphaFoldDB" id="A0A1G7A1V3"/>
<evidence type="ECO:0000256" key="6">
    <source>
        <dbReference type="ARBA" id="ARBA00023196"/>
    </source>
</evidence>
<dbReference type="EMBL" id="FNAK01000004">
    <property type="protein sequence ID" value="SDE08613.1"/>
    <property type="molecule type" value="Genomic_DNA"/>
</dbReference>
<comment type="function">
    <text evidence="8">F(1)F(0) ATP synthase produces ATP from ADP in the presence of a proton or sodium gradient. F-type ATPases consist of two structural domains, F(1) containing the extramembraneous catalytic core and F(0) containing the membrane proton channel, linked together by a central stalk and a peripheral stalk. During catalysis, ATP synthesis in the catalytic domain of F(1) is coupled via a rotary mechanism of the central stalk subunits to proton translocation.</text>
</comment>
<protein>
    <recommendedName>
        <fullName evidence="8">ATP synthase subunit delta</fullName>
    </recommendedName>
    <alternativeName>
        <fullName evidence="8">ATP synthase F(1) sector subunit delta</fullName>
    </alternativeName>
    <alternativeName>
        <fullName evidence="8">F-type ATPase subunit delta</fullName>
        <shortName evidence="8">F-ATPase subunit delta</shortName>
    </alternativeName>
</protein>
<dbReference type="GO" id="GO:0046933">
    <property type="term" value="F:proton-transporting ATP synthase activity, rotational mechanism"/>
    <property type="evidence" value="ECO:0007669"/>
    <property type="project" value="UniProtKB-UniRule"/>
</dbReference>
<accession>A0A1G7A1V3</accession>
<evidence type="ECO:0000256" key="8">
    <source>
        <dbReference type="HAMAP-Rule" id="MF_01416"/>
    </source>
</evidence>
<evidence type="ECO:0000256" key="3">
    <source>
        <dbReference type="ARBA" id="ARBA00022781"/>
    </source>
</evidence>
<evidence type="ECO:0000256" key="7">
    <source>
        <dbReference type="ARBA" id="ARBA00023310"/>
    </source>
</evidence>
<dbReference type="InterPro" id="IPR020781">
    <property type="entry name" value="ATPase_OSCP/d_CS"/>
</dbReference>
<dbReference type="NCBIfam" id="TIGR01145">
    <property type="entry name" value="ATP_synt_delta"/>
    <property type="match status" value="1"/>
</dbReference>
<dbReference type="InterPro" id="IPR026015">
    <property type="entry name" value="ATP_synth_OSCP/delta_N_sf"/>
</dbReference>
<dbReference type="PRINTS" id="PR00125">
    <property type="entry name" value="ATPASEDELTA"/>
</dbReference>
<dbReference type="Gene3D" id="1.10.520.20">
    <property type="entry name" value="N-terminal domain of the delta subunit of the F1F0-ATP synthase"/>
    <property type="match status" value="1"/>
</dbReference>
<dbReference type="PANTHER" id="PTHR11910">
    <property type="entry name" value="ATP SYNTHASE DELTA CHAIN"/>
    <property type="match status" value="1"/>
</dbReference>
<dbReference type="GO" id="GO:0005886">
    <property type="term" value="C:plasma membrane"/>
    <property type="evidence" value="ECO:0007669"/>
    <property type="project" value="UniProtKB-SubCell"/>
</dbReference>
<gene>
    <name evidence="8" type="primary">atpH</name>
    <name evidence="9" type="ORF">SAMN04488071_2046</name>
</gene>
<evidence type="ECO:0000256" key="1">
    <source>
        <dbReference type="ARBA" id="ARBA00004370"/>
    </source>
</evidence>
<organism evidence="9 10">
    <name type="scientific">Kordiimonas lacus</name>
    <dbReference type="NCBI Taxonomy" id="637679"/>
    <lineage>
        <taxon>Bacteria</taxon>
        <taxon>Pseudomonadati</taxon>
        <taxon>Pseudomonadota</taxon>
        <taxon>Alphaproteobacteria</taxon>
        <taxon>Kordiimonadales</taxon>
        <taxon>Kordiimonadaceae</taxon>
        <taxon>Kordiimonas</taxon>
    </lineage>
</organism>
<keyword evidence="7 8" id="KW-0066">ATP synthesis</keyword>
<comment type="subcellular location">
    <subcellularLocation>
        <location evidence="8">Cell membrane</location>
        <topology evidence="8">Peripheral membrane protein</topology>
    </subcellularLocation>
    <subcellularLocation>
        <location evidence="1">Membrane</location>
    </subcellularLocation>
</comment>
<keyword evidence="6 8" id="KW-0139">CF(1)</keyword>
<dbReference type="PROSITE" id="PS00389">
    <property type="entry name" value="ATPASE_DELTA"/>
    <property type="match status" value="1"/>
</dbReference>
<keyword evidence="8" id="KW-1003">Cell membrane</keyword>
<dbReference type="NCBIfam" id="NF004406">
    <property type="entry name" value="PRK05758.3-2"/>
    <property type="match status" value="1"/>
</dbReference>
<keyword evidence="5 8" id="KW-0472">Membrane</keyword>
<dbReference type="Proteomes" id="UP000183685">
    <property type="component" value="Unassembled WGS sequence"/>
</dbReference>